<organism evidence="3 4">
    <name type="scientific">Gemmata palustris</name>
    <dbReference type="NCBI Taxonomy" id="2822762"/>
    <lineage>
        <taxon>Bacteria</taxon>
        <taxon>Pseudomonadati</taxon>
        <taxon>Planctomycetota</taxon>
        <taxon>Planctomycetia</taxon>
        <taxon>Gemmatales</taxon>
        <taxon>Gemmataceae</taxon>
        <taxon>Gemmata</taxon>
    </lineage>
</organism>
<dbReference type="RefSeq" id="WP_210653191.1">
    <property type="nucleotide sequence ID" value="NZ_JAGKQQ010000001.1"/>
</dbReference>
<name>A0ABS5BQE9_9BACT</name>
<dbReference type="InterPro" id="IPR011006">
    <property type="entry name" value="CheY-like_superfamily"/>
</dbReference>
<evidence type="ECO:0000256" key="1">
    <source>
        <dbReference type="PROSITE-ProRule" id="PRU00169"/>
    </source>
</evidence>
<dbReference type="EMBL" id="JAGKQQ010000001">
    <property type="protein sequence ID" value="MBP3955093.1"/>
    <property type="molecule type" value="Genomic_DNA"/>
</dbReference>
<evidence type="ECO:0000313" key="4">
    <source>
        <dbReference type="Proteomes" id="UP000676565"/>
    </source>
</evidence>
<dbReference type="Pfam" id="PF00072">
    <property type="entry name" value="Response_reg"/>
    <property type="match status" value="1"/>
</dbReference>
<dbReference type="PANTHER" id="PTHR44520">
    <property type="entry name" value="RESPONSE REGULATOR RCP1-RELATED"/>
    <property type="match status" value="1"/>
</dbReference>
<evidence type="ECO:0000259" key="2">
    <source>
        <dbReference type="PROSITE" id="PS50110"/>
    </source>
</evidence>
<proteinExistence type="predicted"/>
<dbReference type="PROSITE" id="PS50110">
    <property type="entry name" value="RESPONSE_REGULATORY"/>
    <property type="match status" value="1"/>
</dbReference>
<sequence>MLDVPARALSVLHAEDNADHAELVRRCLQNHPAVEQLVSVEDGEAALDYVFGRGRFASAPPPDVILLDLQLPKADGLEVLGALKSHPDYSLIPVVILSTSTRETDVRAAYRLHANSYLAKPADFPSLNQLLRDFANYWGCRNSAPARGARP</sequence>
<keyword evidence="4" id="KW-1185">Reference proteome</keyword>
<reference evidence="3 4" key="1">
    <citation type="submission" date="2021-04" db="EMBL/GenBank/DDBJ databases">
        <authorList>
            <person name="Ivanova A."/>
        </authorList>
    </citation>
    <scope>NUCLEOTIDE SEQUENCE [LARGE SCALE GENOMIC DNA]</scope>
    <source>
        <strain evidence="3 4">G18</strain>
    </source>
</reference>
<comment type="caution">
    <text evidence="3">The sequence shown here is derived from an EMBL/GenBank/DDBJ whole genome shotgun (WGS) entry which is preliminary data.</text>
</comment>
<dbReference type="SUPFAM" id="SSF52172">
    <property type="entry name" value="CheY-like"/>
    <property type="match status" value="1"/>
</dbReference>
<protein>
    <submittedName>
        <fullName evidence="3">Response regulator</fullName>
    </submittedName>
</protein>
<dbReference type="CDD" id="cd17557">
    <property type="entry name" value="REC_Rcp-like"/>
    <property type="match status" value="1"/>
</dbReference>
<feature type="domain" description="Response regulatory" evidence="2">
    <location>
        <begin position="10"/>
        <end position="135"/>
    </location>
</feature>
<dbReference type="InterPro" id="IPR052893">
    <property type="entry name" value="TCS_response_regulator"/>
</dbReference>
<dbReference type="InterPro" id="IPR001789">
    <property type="entry name" value="Sig_transdc_resp-reg_receiver"/>
</dbReference>
<dbReference type="Gene3D" id="3.40.50.2300">
    <property type="match status" value="1"/>
</dbReference>
<gene>
    <name evidence="3" type="ORF">J8F10_07345</name>
</gene>
<accession>A0ABS5BQE9</accession>
<keyword evidence="1" id="KW-0597">Phosphoprotein</keyword>
<evidence type="ECO:0000313" key="3">
    <source>
        <dbReference type="EMBL" id="MBP3955093.1"/>
    </source>
</evidence>
<dbReference type="PANTHER" id="PTHR44520:SF2">
    <property type="entry name" value="RESPONSE REGULATOR RCP1"/>
    <property type="match status" value="1"/>
</dbReference>
<dbReference type="SMART" id="SM00448">
    <property type="entry name" value="REC"/>
    <property type="match status" value="1"/>
</dbReference>
<dbReference type="Proteomes" id="UP000676565">
    <property type="component" value="Unassembled WGS sequence"/>
</dbReference>
<feature type="modified residue" description="4-aspartylphosphate" evidence="1">
    <location>
        <position position="68"/>
    </location>
</feature>